<keyword evidence="8 14" id="KW-0547">Nucleotide-binding</keyword>
<evidence type="ECO:0000256" key="4">
    <source>
        <dbReference type="ARBA" id="ARBA00022614"/>
    </source>
</evidence>
<dbReference type="InterPro" id="IPR000719">
    <property type="entry name" value="Prot_kinase_dom"/>
</dbReference>
<comment type="subcellular location">
    <subcellularLocation>
        <location evidence="1">Cell membrane</location>
    </subcellularLocation>
    <subcellularLocation>
        <location evidence="2">Membrane</location>
        <topology evidence="2">Single-pass type I membrane protein</topology>
    </subcellularLocation>
</comment>
<gene>
    <name evidence="16" type="ORF">RHSIM_Rhsim12G0186000</name>
</gene>
<dbReference type="FunFam" id="3.80.10.10:FF:000275">
    <property type="entry name" value="Leucine-rich repeat receptor-like protein kinase"/>
    <property type="match status" value="1"/>
</dbReference>
<keyword evidence="4" id="KW-0433">Leucine-rich repeat</keyword>
<evidence type="ECO:0000313" key="17">
    <source>
        <dbReference type="Proteomes" id="UP000626092"/>
    </source>
</evidence>
<keyword evidence="5" id="KW-0812">Transmembrane</keyword>
<evidence type="ECO:0000256" key="3">
    <source>
        <dbReference type="ARBA" id="ARBA00009592"/>
    </source>
</evidence>
<keyword evidence="10" id="KW-1133">Transmembrane helix</keyword>
<accession>A0A834L877</accession>
<dbReference type="Pfam" id="PF07714">
    <property type="entry name" value="PK_Tyr_Ser-Thr"/>
    <property type="match status" value="1"/>
</dbReference>
<evidence type="ECO:0000256" key="5">
    <source>
        <dbReference type="ARBA" id="ARBA00022692"/>
    </source>
</evidence>
<dbReference type="Pfam" id="PF08263">
    <property type="entry name" value="LRRNT_2"/>
    <property type="match status" value="1"/>
</dbReference>
<dbReference type="InterPro" id="IPR001611">
    <property type="entry name" value="Leu-rich_rpt"/>
</dbReference>
<dbReference type="GO" id="GO:0009791">
    <property type="term" value="P:post-embryonic development"/>
    <property type="evidence" value="ECO:0007669"/>
    <property type="project" value="UniProtKB-ARBA"/>
</dbReference>
<dbReference type="InterPro" id="IPR013210">
    <property type="entry name" value="LRR_N_plant-typ"/>
</dbReference>
<dbReference type="InterPro" id="IPR001245">
    <property type="entry name" value="Ser-Thr/Tyr_kinase_cat_dom"/>
</dbReference>
<keyword evidence="13" id="KW-0325">Glycoprotein</keyword>
<dbReference type="SMART" id="SM00369">
    <property type="entry name" value="LRR_TYP"/>
    <property type="match status" value="8"/>
</dbReference>
<dbReference type="SUPFAM" id="SSF52047">
    <property type="entry name" value="RNI-like"/>
    <property type="match status" value="1"/>
</dbReference>
<dbReference type="FunFam" id="3.80.10.10:FF:000233">
    <property type="entry name" value="Leucine-rich repeat receptor-like protein kinase TDR"/>
    <property type="match status" value="1"/>
</dbReference>
<evidence type="ECO:0000256" key="13">
    <source>
        <dbReference type="ARBA" id="ARBA00023180"/>
    </source>
</evidence>
<reference evidence="16" key="1">
    <citation type="submission" date="2019-11" db="EMBL/GenBank/DDBJ databases">
        <authorList>
            <person name="Liu Y."/>
            <person name="Hou J."/>
            <person name="Li T.-Q."/>
            <person name="Guan C.-H."/>
            <person name="Wu X."/>
            <person name="Wu H.-Z."/>
            <person name="Ling F."/>
            <person name="Zhang R."/>
            <person name="Shi X.-G."/>
            <person name="Ren J.-P."/>
            <person name="Chen E.-F."/>
            <person name="Sun J.-M."/>
        </authorList>
    </citation>
    <scope>NUCLEOTIDE SEQUENCE</scope>
    <source>
        <strain evidence="16">Adult_tree_wgs_1</strain>
        <tissue evidence="16">Leaves</tissue>
    </source>
</reference>
<dbReference type="EMBL" id="WJXA01000012">
    <property type="protein sequence ID" value="KAF7123393.1"/>
    <property type="molecule type" value="Genomic_DNA"/>
</dbReference>
<dbReference type="GO" id="GO:0006952">
    <property type="term" value="P:defense response"/>
    <property type="evidence" value="ECO:0007669"/>
    <property type="project" value="UniProtKB-ARBA"/>
</dbReference>
<evidence type="ECO:0000259" key="15">
    <source>
        <dbReference type="PROSITE" id="PS50011"/>
    </source>
</evidence>
<keyword evidence="17" id="KW-1185">Reference proteome</keyword>
<evidence type="ECO:0000256" key="12">
    <source>
        <dbReference type="ARBA" id="ARBA00023170"/>
    </source>
</evidence>
<evidence type="ECO:0000256" key="8">
    <source>
        <dbReference type="ARBA" id="ARBA00022741"/>
    </source>
</evidence>
<keyword evidence="9 14" id="KW-0067">ATP-binding</keyword>
<dbReference type="Proteomes" id="UP000626092">
    <property type="component" value="Unassembled WGS sequence"/>
</dbReference>
<dbReference type="GO" id="GO:0005524">
    <property type="term" value="F:ATP binding"/>
    <property type="evidence" value="ECO:0007669"/>
    <property type="project" value="UniProtKB-UniRule"/>
</dbReference>
<dbReference type="Pfam" id="PF00560">
    <property type="entry name" value="LRR_1"/>
    <property type="match status" value="8"/>
</dbReference>
<proteinExistence type="inferred from homology"/>
<keyword evidence="7" id="KW-0677">Repeat</keyword>
<protein>
    <recommendedName>
        <fullName evidence="15">Protein kinase domain-containing protein</fullName>
    </recommendedName>
</protein>
<dbReference type="InterPro" id="IPR032675">
    <property type="entry name" value="LRR_dom_sf"/>
</dbReference>
<dbReference type="OrthoDB" id="4062651at2759"/>
<dbReference type="GO" id="GO:0005886">
    <property type="term" value="C:plasma membrane"/>
    <property type="evidence" value="ECO:0007669"/>
    <property type="project" value="UniProtKB-SubCell"/>
</dbReference>
<keyword evidence="6" id="KW-0732">Signal</keyword>
<sequence length="891" mass="98313">MWDANLSDMVFRKTMLVFLLQCLVIIPKHAFSVLQHHYPLHHSLETDRAALLEFKETITSDPNSRLSNWNDSTHVCYFTGVRCNKEHHRVWQLNLGDSGIVGTLSPSISNLTHLRVLELVNNQLSGEIPWEFSSLRHLRHLLLEGNNLHGQIPDTFSHLVNLTVVDLRLNSLTGKIPPSFFSNCTSLKNVDLSLNFLEGNIPEIGSCRGLWNLNLYNNQLTGEIPFSIANATSMVNLDVEYNFLSGELPSKIVECLPDLVSLHFSFNAMISPENNSNLDPFFTALCNYTTVVELELEGMGLGGKLPTSIGKCVYLESLLLEENNIMGSIPPTLSNLTHLSQLNLTSNLLSGTIPEEISQLPHLEQLFLSHNSLSGPIPAAVGQFQHLGLLHLSNNKFSGEIPKSLGNLVEINSMFLNNNLLSGSIPSSLGQCRDLYTLDLSYNNLTGNIPPEISGLREIRTFLNLSHNLLEGDLPIELSKLENVQEMDLSSNRFTGRVFRGISSCIALSLLNLSYNLLEGELPESLGDLENLEVFDVSGNQLSGTIPKSLSNIHTLTFLNLSVNQLSGTIPSGGIFDSVTNSSFLQNGNLCGSIPGIPNCLKNKIKRFLLTDFLIVSCIVIPLSVSSSLVCCMIGCRHFKVRISAGKAEPETETETEPQPEWIHNLPRLTYKELFDATGGFDEHRKLGSGSSGHVYKGVLPDGMHIAVKVLQLQTGNPTKSFNRECQVLKRIRHRNLIRIITICSQPDFKALVLPYMANGSLESRLYPHSGTGLSTSGSSDLTLIQRVNICCDIAEGMAYLHHHSPIERVVDPLMLKAMSYQTPEVKKMWEVAIGELTKLGILCSQDSPSTRPAMLDAADDLDRLKRYLMGDTTATFTSTLGISSSIVGNH</sequence>
<evidence type="ECO:0000256" key="6">
    <source>
        <dbReference type="ARBA" id="ARBA00022729"/>
    </source>
</evidence>
<dbReference type="SMART" id="SM00365">
    <property type="entry name" value="LRR_SD22"/>
    <property type="match status" value="5"/>
</dbReference>
<evidence type="ECO:0000256" key="7">
    <source>
        <dbReference type="ARBA" id="ARBA00022737"/>
    </source>
</evidence>
<keyword evidence="12" id="KW-0675">Receptor</keyword>
<evidence type="ECO:0000256" key="2">
    <source>
        <dbReference type="ARBA" id="ARBA00004479"/>
    </source>
</evidence>
<evidence type="ECO:0000256" key="11">
    <source>
        <dbReference type="ARBA" id="ARBA00023136"/>
    </source>
</evidence>
<dbReference type="PANTHER" id="PTHR48053:SF151">
    <property type="entry name" value="OS02G0216000 PROTEIN"/>
    <property type="match status" value="1"/>
</dbReference>
<feature type="domain" description="Protein kinase" evidence="15">
    <location>
        <begin position="681"/>
        <end position="891"/>
    </location>
</feature>
<dbReference type="PROSITE" id="PS50011">
    <property type="entry name" value="PROTEIN_KINASE_DOM"/>
    <property type="match status" value="1"/>
</dbReference>
<evidence type="ECO:0000256" key="1">
    <source>
        <dbReference type="ARBA" id="ARBA00004236"/>
    </source>
</evidence>
<dbReference type="Gene3D" id="1.10.510.10">
    <property type="entry name" value="Transferase(Phosphotransferase) domain 1"/>
    <property type="match status" value="1"/>
</dbReference>
<dbReference type="Gene3D" id="3.80.10.10">
    <property type="entry name" value="Ribonuclease Inhibitor"/>
    <property type="match status" value="3"/>
</dbReference>
<dbReference type="GO" id="GO:0004672">
    <property type="term" value="F:protein kinase activity"/>
    <property type="evidence" value="ECO:0007669"/>
    <property type="project" value="InterPro"/>
</dbReference>
<dbReference type="AlphaFoldDB" id="A0A834L877"/>
<feature type="binding site" evidence="14">
    <location>
        <position position="709"/>
    </location>
    <ligand>
        <name>ATP</name>
        <dbReference type="ChEBI" id="CHEBI:30616"/>
    </ligand>
</feature>
<dbReference type="InterPro" id="IPR051716">
    <property type="entry name" value="Plant_RL_S/T_kinase"/>
</dbReference>
<dbReference type="InterPro" id="IPR011009">
    <property type="entry name" value="Kinase-like_dom_sf"/>
</dbReference>
<evidence type="ECO:0000313" key="16">
    <source>
        <dbReference type="EMBL" id="KAF7123393.1"/>
    </source>
</evidence>
<dbReference type="PANTHER" id="PTHR48053">
    <property type="entry name" value="LEUCINE RICH REPEAT FAMILY PROTEIN, EXPRESSED"/>
    <property type="match status" value="1"/>
</dbReference>
<name>A0A834L877_RHOSS</name>
<keyword evidence="11" id="KW-0472">Membrane</keyword>
<dbReference type="InterPro" id="IPR003591">
    <property type="entry name" value="Leu-rich_rpt_typical-subtyp"/>
</dbReference>
<dbReference type="PROSITE" id="PS00107">
    <property type="entry name" value="PROTEIN_KINASE_ATP"/>
    <property type="match status" value="1"/>
</dbReference>
<evidence type="ECO:0000256" key="9">
    <source>
        <dbReference type="ARBA" id="ARBA00022840"/>
    </source>
</evidence>
<organism evidence="16 17">
    <name type="scientific">Rhododendron simsii</name>
    <name type="common">Sims's rhododendron</name>
    <dbReference type="NCBI Taxonomy" id="118357"/>
    <lineage>
        <taxon>Eukaryota</taxon>
        <taxon>Viridiplantae</taxon>
        <taxon>Streptophyta</taxon>
        <taxon>Embryophyta</taxon>
        <taxon>Tracheophyta</taxon>
        <taxon>Spermatophyta</taxon>
        <taxon>Magnoliopsida</taxon>
        <taxon>eudicotyledons</taxon>
        <taxon>Gunneridae</taxon>
        <taxon>Pentapetalae</taxon>
        <taxon>asterids</taxon>
        <taxon>Ericales</taxon>
        <taxon>Ericaceae</taxon>
        <taxon>Ericoideae</taxon>
        <taxon>Rhodoreae</taxon>
        <taxon>Rhododendron</taxon>
    </lineage>
</organism>
<dbReference type="SUPFAM" id="SSF56112">
    <property type="entry name" value="Protein kinase-like (PK-like)"/>
    <property type="match status" value="1"/>
</dbReference>
<dbReference type="InterPro" id="IPR017441">
    <property type="entry name" value="Protein_kinase_ATP_BS"/>
</dbReference>
<dbReference type="GO" id="GO:0051707">
    <property type="term" value="P:response to other organism"/>
    <property type="evidence" value="ECO:0007669"/>
    <property type="project" value="UniProtKB-ARBA"/>
</dbReference>
<comment type="caution">
    <text evidence="16">The sequence shown here is derived from an EMBL/GenBank/DDBJ whole genome shotgun (WGS) entry which is preliminary data.</text>
</comment>
<dbReference type="Pfam" id="PF13855">
    <property type="entry name" value="LRR_8"/>
    <property type="match status" value="1"/>
</dbReference>
<dbReference type="FunFam" id="3.80.10.10:FF:000041">
    <property type="entry name" value="LRR receptor-like serine/threonine-protein kinase ERECTA"/>
    <property type="match status" value="1"/>
</dbReference>
<comment type="similarity">
    <text evidence="3">Belongs to the RLP family.</text>
</comment>
<dbReference type="SUPFAM" id="SSF52058">
    <property type="entry name" value="L domain-like"/>
    <property type="match status" value="1"/>
</dbReference>
<evidence type="ECO:0000256" key="10">
    <source>
        <dbReference type="ARBA" id="ARBA00022989"/>
    </source>
</evidence>
<evidence type="ECO:0000256" key="14">
    <source>
        <dbReference type="PROSITE-ProRule" id="PRU10141"/>
    </source>
</evidence>